<sequence>MATARSETHRPYSRPPERDLISDLPDDLLHAILAGLRSADAAARTSILSRRWRRVWAHLPALSFIPDFGHPMTPTQVVDRVDAALHARAAAGSTVNLLEIWAATVTADRVAPWLRFASQRLAGGLWLSLQSITFTDIELPQLERASSITLFLSRIRLRFNLPPAGGAFTALATMLIRYAHVDGSELDGVLSARCPNLKELTLEYITADGDLFICSDTITKKGCRGGRKPSVGAAWSIRRCATVATESAL</sequence>
<dbReference type="InterPro" id="IPR055312">
    <property type="entry name" value="FBL15-like"/>
</dbReference>
<keyword evidence="3" id="KW-1185">Reference proteome</keyword>
<gene>
    <name evidence="2" type="ORF">EJB05_11913</name>
</gene>
<dbReference type="SUPFAM" id="SSF81383">
    <property type="entry name" value="F-box domain"/>
    <property type="match status" value="1"/>
</dbReference>
<comment type="caution">
    <text evidence="2">The sequence shown here is derived from an EMBL/GenBank/DDBJ whole genome shotgun (WGS) entry which is preliminary data.</text>
</comment>
<evidence type="ECO:0000259" key="1">
    <source>
        <dbReference type="Pfam" id="PF00646"/>
    </source>
</evidence>
<dbReference type="Gramene" id="TVU38538">
    <property type="protein sequence ID" value="TVU38538"/>
    <property type="gene ID" value="EJB05_11913"/>
</dbReference>
<reference evidence="2 3" key="1">
    <citation type="journal article" date="2019" name="Sci. Rep.">
        <title>A high-quality genome of Eragrostis curvula grass provides insights into Poaceae evolution and supports new strategies to enhance forage quality.</title>
        <authorList>
            <person name="Carballo J."/>
            <person name="Santos B.A.C.M."/>
            <person name="Zappacosta D."/>
            <person name="Garbus I."/>
            <person name="Selva J.P."/>
            <person name="Gallo C.A."/>
            <person name="Diaz A."/>
            <person name="Albertini E."/>
            <person name="Caccamo M."/>
            <person name="Echenique V."/>
        </authorList>
    </citation>
    <scope>NUCLEOTIDE SEQUENCE [LARGE SCALE GENOMIC DNA]</scope>
    <source>
        <strain evidence="3">cv. Victoria</strain>
        <tissue evidence="2">Leaf</tissue>
    </source>
</reference>
<dbReference type="Proteomes" id="UP000324897">
    <property type="component" value="Chromosome 4"/>
</dbReference>
<evidence type="ECO:0000313" key="2">
    <source>
        <dbReference type="EMBL" id="TVU38538.1"/>
    </source>
</evidence>
<protein>
    <recommendedName>
        <fullName evidence="1">F-box domain-containing protein</fullName>
    </recommendedName>
</protein>
<name>A0A5J9VRT3_9POAL</name>
<proteinExistence type="predicted"/>
<dbReference type="EMBL" id="RWGY01000007">
    <property type="protein sequence ID" value="TVU38538.1"/>
    <property type="molecule type" value="Genomic_DNA"/>
</dbReference>
<dbReference type="PANTHER" id="PTHR34709:SF72">
    <property type="entry name" value="OS07G0130000 PROTEIN"/>
    <property type="match status" value="1"/>
</dbReference>
<dbReference type="InterPro" id="IPR001810">
    <property type="entry name" value="F-box_dom"/>
</dbReference>
<dbReference type="Pfam" id="PF00646">
    <property type="entry name" value="F-box"/>
    <property type="match status" value="1"/>
</dbReference>
<accession>A0A5J9VRT3</accession>
<dbReference type="AlphaFoldDB" id="A0A5J9VRT3"/>
<feature type="domain" description="F-box" evidence="1">
    <location>
        <begin position="21"/>
        <end position="59"/>
    </location>
</feature>
<dbReference type="OrthoDB" id="665577at2759"/>
<feature type="non-terminal residue" evidence="2">
    <location>
        <position position="1"/>
    </location>
</feature>
<dbReference type="InterPro" id="IPR036047">
    <property type="entry name" value="F-box-like_dom_sf"/>
</dbReference>
<dbReference type="PANTHER" id="PTHR34709">
    <property type="entry name" value="OS10G0396666 PROTEIN"/>
    <property type="match status" value="1"/>
</dbReference>
<evidence type="ECO:0000313" key="3">
    <source>
        <dbReference type="Proteomes" id="UP000324897"/>
    </source>
</evidence>
<organism evidence="2 3">
    <name type="scientific">Eragrostis curvula</name>
    <name type="common">weeping love grass</name>
    <dbReference type="NCBI Taxonomy" id="38414"/>
    <lineage>
        <taxon>Eukaryota</taxon>
        <taxon>Viridiplantae</taxon>
        <taxon>Streptophyta</taxon>
        <taxon>Embryophyta</taxon>
        <taxon>Tracheophyta</taxon>
        <taxon>Spermatophyta</taxon>
        <taxon>Magnoliopsida</taxon>
        <taxon>Liliopsida</taxon>
        <taxon>Poales</taxon>
        <taxon>Poaceae</taxon>
        <taxon>PACMAD clade</taxon>
        <taxon>Chloridoideae</taxon>
        <taxon>Eragrostideae</taxon>
        <taxon>Eragrostidinae</taxon>
        <taxon>Eragrostis</taxon>
    </lineage>
</organism>